<dbReference type="Gene3D" id="3.10.20.90">
    <property type="entry name" value="Phosphatidylinositol 3-kinase Catalytic Subunit, Chain A, domain 1"/>
    <property type="match status" value="1"/>
</dbReference>
<proteinExistence type="predicted"/>
<sequence length="276" mass="31163">MHFSMFSQNDLGLNSNEAISLVQRNSNSTTCNVIGIGYRVDQDSIRSLANAGKGLCDFVLSGDDVRSKVVNQLRENLNGLCRIIIYVENNDDVEFSTPLSNCRFSPGKSTTVYFKTSSNLNGNLRIKIDDDRNPSTPIINMKEIPLYLYEPNSLEYLFNYDRIKYLRGLKQTAEIASKISELSIQYEILSPYTKLTCEQDRASAGSLFQPIGTNICVKMLSGKSANLLVNKSEKIEDNLRLLIHKEFQIPPEYQRIIFSGKELLDGTTIDDYSIQQ</sequence>
<reference evidence="2 3" key="1">
    <citation type="submission" date="2024-04" db="EMBL/GenBank/DDBJ databases">
        <title>Tritrichomonas musculus Genome.</title>
        <authorList>
            <person name="Alves-Ferreira E."/>
            <person name="Grigg M."/>
            <person name="Lorenzi H."/>
            <person name="Galac M."/>
        </authorList>
    </citation>
    <scope>NUCLEOTIDE SEQUENCE [LARGE SCALE GENOMIC DNA]</scope>
    <source>
        <strain evidence="2 3">EAF2021</strain>
    </source>
</reference>
<feature type="domain" description="Ubiquitin-like" evidence="1">
    <location>
        <begin position="213"/>
        <end position="276"/>
    </location>
</feature>
<keyword evidence="3" id="KW-1185">Reference proteome</keyword>
<dbReference type="InterPro" id="IPR000626">
    <property type="entry name" value="Ubiquitin-like_dom"/>
</dbReference>
<name>A0ABR2GZU6_9EUKA</name>
<protein>
    <recommendedName>
        <fullName evidence="1">Ubiquitin-like domain-containing protein</fullName>
    </recommendedName>
</protein>
<dbReference type="PANTHER" id="PTHR45737">
    <property type="entry name" value="VON WILLEBRAND FACTOR A DOMAIN-CONTAINING PROTEIN 5A"/>
    <property type="match status" value="1"/>
</dbReference>
<comment type="caution">
    <text evidence="2">The sequence shown here is derived from an EMBL/GenBank/DDBJ whole genome shotgun (WGS) entry which is preliminary data.</text>
</comment>
<evidence type="ECO:0000313" key="3">
    <source>
        <dbReference type="Proteomes" id="UP001470230"/>
    </source>
</evidence>
<dbReference type="Proteomes" id="UP001470230">
    <property type="component" value="Unassembled WGS sequence"/>
</dbReference>
<dbReference type="PANTHER" id="PTHR45737:SF6">
    <property type="entry name" value="VON WILLEBRAND FACTOR A DOMAIN-CONTAINING PROTEIN 5A"/>
    <property type="match status" value="1"/>
</dbReference>
<dbReference type="SUPFAM" id="SSF54236">
    <property type="entry name" value="Ubiquitin-like"/>
    <property type="match status" value="1"/>
</dbReference>
<evidence type="ECO:0000259" key="1">
    <source>
        <dbReference type="PROSITE" id="PS50053"/>
    </source>
</evidence>
<evidence type="ECO:0000313" key="2">
    <source>
        <dbReference type="EMBL" id="KAK8839136.1"/>
    </source>
</evidence>
<dbReference type="PRINTS" id="PR00348">
    <property type="entry name" value="UBIQUITIN"/>
</dbReference>
<dbReference type="InterPro" id="IPR029071">
    <property type="entry name" value="Ubiquitin-like_domsf"/>
</dbReference>
<dbReference type="InterPro" id="IPR019956">
    <property type="entry name" value="Ubiquitin_dom"/>
</dbReference>
<dbReference type="Pfam" id="PF00240">
    <property type="entry name" value="ubiquitin"/>
    <property type="match status" value="1"/>
</dbReference>
<accession>A0ABR2GZU6</accession>
<dbReference type="PROSITE" id="PS50053">
    <property type="entry name" value="UBIQUITIN_2"/>
    <property type="match status" value="1"/>
</dbReference>
<organism evidence="2 3">
    <name type="scientific">Tritrichomonas musculus</name>
    <dbReference type="NCBI Taxonomy" id="1915356"/>
    <lineage>
        <taxon>Eukaryota</taxon>
        <taxon>Metamonada</taxon>
        <taxon>Parabasalia</taxon>
        <taxon>Tritrichomonadida</taxon>
        <taxon>Tritrichomonadidae</taxon>
        <taxon>Tritrichomonas</taxon>
    </lineage>
</organism>
<dbReference type="EMBL" id="JAPFFF010000053">
    <property type="protein sequence ID" value="KAK8839136.1"/>
    <property type="molecule type" value="Genomic_DNA"/>
</dbReference>
<gene>
    <name evidence="2" type="ORF">M9Y10_032608</name>
</gene>